<organism evidence="2 3">
    <name type="scientific">Buddleja alternifolia</name>
    <dbReference type="NCBI Taxonomy" id="168488"/>
    <lineage>
        <taxon>Eukaryota</taxon>
        <taxon>Viridiplantae</taxon>
        <taxon>Streptophyta</taxon>
        <taxon>Embryophyta</taxon>
        <taxon>Tracheophyta</taxon>
        <taxon>Spermatophyta</taxon>
        <taxon>Magnoliopsida</taxon>
        <taxon>eudicotyledons</taxon>
        <taxon>Gunneridae</taxon>
        <taxon>Pentapetalae</taxon>
        <taxon>asterids</taxon>
        <taxon>lamiids</taxon>
        <taxon>Lamiales</taxon>
        <taxon>Scrophulariaceae</taxon>
        <taxon>Buddlejeae</taxon>
        <taxon>Buddleja</taxon>
    </lineage>
</organism>
<accession>A0AAV6XZI8</accession>
<dbReference type="InterPro" id="IPR050592">
    <property type="entry name" value="GDSL_lipolytic_enzyme"/>
</dbReference>
<comment type="similarity">
    <text evidence="1">Belongs to the 'GDSL' lipolytic enzyme family.</text>
</comment>
<dbReference type="Gene3D" id="3.40.50.1110">
    <property type="entry name" value="SGNH hydrolase"/>
    <property type="match status" value="2"/>
</dbReference>
<sequence length="515" mass="57996">MQGGVISMEKQLKYFKEYKARVEQYIGKERTKSLINKAVFIISAGTNDFIVNYYVAPIRRQTYTISTYQQFLLHLGQQFIQVSCKRGGIRSTTKLSLSLLVVSGERGLLELGARKIAFVGLPPMGCVPAVITINSDNAFTHRSCIESLSSVARDYNRMLLNKLTAMLSPGVKITYVDIYKPLDDMIKNPRKFAAARNLAYVGAEKSSISAIFIFGDSTVDPGNNNYISTPFRSNFSPYGKDFVNQRATGRFCNGRLANDFIANYAGIKEYVPPYLDPTLSIEELMSGNVIPISDQLQHFKEYQAKMEATIGKEKTKELINNALFLVSAGTNDFVVNYFTIPIRRRNYTIPSYMDFVLQHARQLFQQLVDEGARRIGVAGLPPMGCLPVVITLYSDNAITKRDCIDNFSLVARDYNQMLQKELNALQLQSGSRFAYLDIYGPLEDMALHRKYDFEEVSSGCCGTGMLEASFMCNPNSLYCADTTKYVFWDSIHPTEKAYDLVFQAFRPAIDTLIKN</sequence>
<dbReference type="PANTHER" id="PTHR45642:SF3">
    <property type="entry name" value="OS09G0540400 PROTEIN"/>
    <property type="match status" value="1"/>
</dbReference>
<evidence type="ECO:0000256" key="1">
    <source>
        <dbReference type="ARBA" id="ARBA00008668"/>
    </source>
</evidence>
<gene>
    <name evidence="2" type="ORF">BUALT_Bualt03G0050500</name>
</gene>
<protein>
    <recommendedName>
        <fullName evidence="4">GDSL esterase/lipase</fullName>
    </recommendedName>
</protein>
<evidence type="ECO:0000313" key="3">
    <source>
        <dbReference type="Proteomes" id="UP000826271"/>
    </source>
</evidence>
<dbReference type="SUPFAM" id="SSF52266">
    <property type="entry name" value="SGNH hydrolase"/>
    <property type="match status" value="1"/>
</dbReference>
<dbReference type="EMBL" id="WHWC01000003">
    <property type="protein sequence ID" value="KAG8385487.1"/>
    <property type="molecule type" value="Genomic_DNA"/>
</dbReference>
<dbReference type="PANTHER" id="PTHR45642">
    <property type="entry name" value="GDSL ESTERASE/LIPASE EXL3"/>
    <property type="match status" value="1"/>
</dbReference>
<dbReference type="InterPro" id="IPR001087">
    <property type="entry name" value="GDSL"/>
</dbReference>
<proteinExistence type="inferred from homology"/>
<dbReference type="InterPro" id="IPR035669">
    <property type="entry name" value="SGNH_plant_lipase-like"/>
</dbReference>
<dbReference type="AlphaFoldDB" id="A0AAV6XZI8"/>
<name>A0AAV6XZI8_9LAMI</name>
<dbReference type="Proteomes" id="UP000826271">
    <property type="component" value="Unassembled WGS sequence"/>
</dbReference>
<keyword evidence="3" id="KW-1185">Reference proteome</keyword>
<dbReference type="InterPro" id="IPR036514">
    <property type="entry name" value="SGNH_hydro_sf"/>
</dbReference>
<dbReference type="Pfam" id="PF00657">
    <property type="entry name" value="Lipase_GDSL"/>
    <property type="match status" value="2"/>
</dbReference>
<evidence type="ECO:0000313" key="2">
    <source>
        <dbReference type="EMBL" id="KAG8385487.1"/>
    </source>
</evidence>
<comment type="caution">
    <text evidence="2">The sequence shown here is derived from an EMBL/GenBank/DDBJ whole genome shotgun (WGS) entry which is preliminary data.</text>
</comment>
<dbReference type="CDD" id="cd01837">
    <property type="entry name" value="SGNH_plant_lipase_like"/>
    <property type="match status" value="1"/>
</dbReference>
<evidence type="ECO:0008006" key="4">
    <source>
        <dbReference type="Google" id="ProtNLM"/>
    </source>
</evidence>
<dbReference type="GO" id="GO:0016788">
    <property type="term" value="F:hydrolase activity, acting on ester bonds"/>
    <property type="evidence" value="ECO:0007669"/>
    <property type="project" value="InterPro"/>
</dbReference>
<dbReference type="FunFam" id="3.40.50.1110:FF:000003">
    <property type="entry name" value="GDSL esterase/lipase APG"/>
    <property type="match status" value="1"/>
</dbReference>
<reference evidence="2" key="1">
    <citation type="submission" date="2019-10" db="EMBL/GenBank/DDBJ databases">
        <authorList>
            <person name="Zhang R."/>
            <person name="Pan Y."/>
            <person name="Wang J."/>
            <person name="Ma R."/>
            <person name="Yu S."/>
        </authorList>
    </citation>
    <scope>NUCLEOTIDE SEQUENCE</scope>
    <source>
        <strain evidence="2">LA-IB0</strain>
        <tissue evidence="2">Leaf</tissue>
    </source>
</reference>